<dbReference type="Gene3D" id="1.10.10.60">
    <property type="entry name" value="Homeodomain-like"/>
    <property type="match status" value="1"/>
</dbReference>
<dbReference type="STRING" id="290054.SAMN02745114_00062"/>
<dbReference type="Proteomes" id="UP000190657">
    <property type="component" value="Unassembled WGS sequence"/>
</dbReference>
<dbReference type="CDD" id="cd00569">
    <property type="entry name" value="HTH_Hin_like"/>
    <property type="match status" value="1"/>
</dbReference>
<evidence type="ECO:0000313" key="3">
    <source>
        <dbReference type="Proteomes" id="UP000190657"/>
    </source>
</evidence>
<dbReference type="AlphaFoldDB" id="A0A1T4JT71"/>
<dbReference type="InterPro" id="IPR009057">
    <property type="entry name" value="Homeodomain-like_sf"/>
</dbReference>
<dbReference type="EMBL" id="FUWW01000001">
    <property type="protein sequence ID" value="SJZ33343.1"/>
    <property type="molecule type" value="Genomic_DNA"/>
</dbReference>
<name>A0A1T4JT71_9FIRM</name>
<feature type="domain" description="Resolvase HTH" evidence="1">
    <location>
        <begin position="30"/>
        <end position="73"/>
    </location>
</feature>
<dbReference type="RefSeq" id="WP_078767581.1">
    <property type="nucleotide sequence ID" value="NZ_FUWW01000001.1"/>
</dbReference>
<reference evidence="2 3" key="1">
    <citation type="submission" date="2017-02" db="EMBL/GenBank/DDBJ databases">
        <authorList>
            <person name="Peterson S.W."/>
        </authorList>
    </citation>
    <scope>NUCLEOTIDE SEQUENCE [LARGE SCALE GENOMIC DNA]</scope>
    <source>
        <strain evidence="2 3">ATCC 51222</strain>
    </source>
</reference>
<dbReference type="GO" id="GO:0000150">
    <property type="term" value="F:DNA strand exchange activity"/>
    <property type="evidence" value="ECO:0007669"/>
    <property type="project" value="InterPro"/>
</dbReference>
<sequence length="187" mass="22205">MTDYRKLCIEIFGTDDETELREIAGRQRSGRKKALSKKDTEAIIEMQQRGKTTKEIAEHFGVSRQTISKYLNKPLNDNYVMRIDFMYKQKICTEIYVDFTHKKINIVNRTNDIMKRAFGINENPTWQDFEDFLADRCFPKERAMCKTILGRIGIDSYDPFQIVEKTNGRTAEDNQYLRFTRKRRMAF</sequence>
<dbReference type="OrthoDB" id="2041363at2"/>
<accession>A0A1T4JT71</accession>
<protein>
    <submittedName>
        <fullName evidence="2">Helix-turn-helix domain of resolvase</fullName>
    </submittedName>
</protein>
<dbReference type="InterPro" id="IPR006120">
    <property type="entry name" value="Resolvase_HTH_dom"/>
</dbReference>
<gene>
    <name evidence="2" type="ORF">SAMN02745114_00062</name>
</gene>
<evidence type="ECO:0000259" key="1">
    <source>
        <dbReference type="Pfam" id="PF02796"/>
    </source>
</evidence>
<proteinExistence type="predicted"/>
<organism evidence="2 3">
    <name type="scientific">Eubacterium coprostanoligenes</name>
    <dbReference type="NCBI Taxonomy" id="290054"/>
    <lineage>
        <taxon>Bacteria</taxon>
        <taxon>Bacillati</taxon>
        <taxon>Bacillota</taxon>
        <taxon>Clostridia</taxon>
        <taxon>Eubacteriales</taxon>
        <taxon>Eubacteriaceae</taxon>
        <taxon>Eubacterium</taxon>
    </lineage>
</organism>
<dbReference type="SUPFAM" id="SSF46689">
    <property type="entry name" value="Homeodomain-like"/>
    <property type="match status" value="1"/>
</dbReference>
<dbReference type="Pfam" id="PF02796">
    <property type="entry name" value="HTH_7"/>
    <property type="match status" value="1"/>
</dbReference>
<evidence type="ECO:0000313" key="2">
    <source>
        <dbReference type="EMBL" id="SJZ33343.1"/>
    </source>
</evidence>
<dbReference type="GO" id="GO:0003677">
    <property type="term" value="F:DNA binding"/>
    <property type="evidence" value="ECO:0007669"/>
    <property type="project" value="InterPro"/>
</dbReference>
<keyword evidence="3" id="KW-1185">Reference proteome</keyword>